<dbReference type="EMBL" id="CARXXK010000029">
    <property type="protein sequence ID" value="CAI6369718.1"/>
    <property type="molecule type" value="Genomic_DNA"/>
</dbReference>
<proteinExistence type="predicted"/>
<evidence type="ECO:0000313" key="2">
    <source>
        <dbReference type="Proteomes" id="UP001160148"/>
    </source>
</evidence>
<protein>
    <submittedName>
        <fullName evidence="1">Uncharacterized protein</fullName>
    </submittedName>
</protein>
<dbReference type="AlphaFoldDB" id="A0AAV0XNL8"/>
<comment type="caution">
    <text evidence="1">The sequence shown here is derived from an EMBL/GenBank/DDBJ whole genome shotgun (WGS) entry which is preliminary data.</text>
</comment>
<organism evidence="1 2">
    <name type="scientific">Macrosiphum euphorbiae</name>
    <name type="common">potato aphid</name>
    <dbReference type="NCBI Taxonomy" id="13131"/>
    <lineage>
        <taxon>Eukaryota</taxon>
        <taxon>Metazoa</taxon>
        <taxon>Ecdysozoa</taxon>
        <taxon>Arthropoda</taxon>
        <taxon>Hexapoda</taxon>
        <taxon>Insecta</taxon>
        <taxon>Pterygota</taxon>
        <taxon>Neoptera</taxon>
        <taxon>Paraneoptera</taxon>
        <taxon>Hemiptera</taxon>
        <taxon>Sternorrhyncha</taxon>
        <taxon>Aphidomorpha</taxon>
        <taxon>Aphidoidea</taxon>
        <taxon>Aphididae</taxon>
        <taxon>Macrosiphini</taxon>
        <taxon>Macrosiphum</taxon>
    </lineage>
</organism>
<sequence>MSKYMILRNPKYNTTKFHSNGRLEGASVNKRTKRSLTSNELAFLQTVDDKVEAAHLQRTLPTVPRSKPKFEISEENVVCAENATTTCRRSILERPLLCKS</sequence>
<accession>A0AAV0XNL8</accession>
<gene>
    <name evidence="1" type="ORF">MEUPH1_LOCUS23924</name>
</gene>
<keyword evidence="2" id="KW-1185">Reference proteome</keyword>
<dbReference type="Proteomes" id="UP001160148">
    <property type="component" value="Unassembled WGS sequence"/>
</dbReference>
<name>A0AAV0XNL8_9HEMI</name>
<evidence type="ECO:0000313" key="1">
    <source>
        <dbReference type="EMBL" id="CAI6369718.1"/>
    </source>
</evidence>
<reference evidence="1 2" key="1">
    <citation type="submission" date="2023-01" db="EMBL/GenBank/DDBJ databases">
        <authorList>
            <person name="Whitehead M."/>
        </authorList>
    </citation>
    <scope>NUCLEOTIDE SEQUENCE [LARGE SCALE GENOMIC DNA]</scope>
</reference>